<dbReference type="NCBIfam" id="NF005593">
    <property type="entry name" value="PRK07324.1"/>
    <property type="match status" value="1"/>
</dbReference>
<dbReference type="Gene3D" id="3.40.640.10">
    <property type="entry name" value="Type I PLP-dependent aspartate aminotransferase-like (Major domain)"/>
    <property type="match status" value="1"/>
</dbReference>
<dbReference type="PANTHER" id="PTHR43510">
    <property type="entry name" value="AMINOTRANSFERASE FUNCTION, HYPOTHETICAL (EUROFUNG)"/>
    <property type="match status" value="1"/>
</dbReference>
<organism evidence="3 4">
    <name type="scientific">Roseovarius albus</name>
    <dbReference type="NCBI Taxonomy" id="1247867"/>
    <lineage>
        <taxon>Bacteria</taxon>
        <taxon>Pseudomonadati</taxon>
        <taxon>Pseudomonadota</taxon>
        <taxon>Alphaproteobacteria</taxon>
        <taxon>Rhodobacterales</taxon>
        <taxon>Roseobacteraceae</taxon>
        <taxon>Roseovarius</taxon>
    </lineage>
</organism>
<dbReference type="CDD" id="cd00609">
    <property type="entry name" value="AAT_like"/>
    <property type="match status" value="1"/>
</dbReference>
<comment type="similarity">
    <text evidence="1">Belongs to the class-I pyridoxal-phosphate-dependent aminotransferase family.</text>
</comment>
<keyword evidence="4" id="KW-1185">Reference proteome</keyword>
<evidence type="ECO:0000259" key="2">
    <source>
        <dbReference type="Pfam" id="PF00155"/>
    </source>
</evidence>
<dbReference type="GO" id="GO:0016829">
    <property type="term" value="F:lyase activity"/>
    <property type="evidence" value="ECO:0007669"/>
    <property type="project" value="UniProtKB-KW"/>
</dbReference>
<reference evidence="3 4" key="1">
    <citation type="submission" date="2017-03" db="EMBL/GenBank/DDBJ databases">
        <authorList>
            <person name="Afonso C.L."/>
            <person name="Miller P.J."/>
            <person name="Scott M.A."/>
            <person name="Spackman E."/>
            <person name="Goraichik I."/>
            <person name="Dimitrov K.M."/>
            <person name="Suarez D.L."/>
            <person name="Swayne D.E."/>
        </authorList>
    </citation>
    <scope>NUCLEOTIDE SEQUENCE [LARGE SCALE GENOMIC DNA]</scope>
    <source>
        <strain evidence="3 4">CECT 7450</strain>
    </source>
</reference>
<dbReference type="GO" id="GO:0030170">
    <property type="term" value="F:pyridoxal phosphate binding"/>
    <property type="evidence" value="ECO:0007669"/>
    <property type="project" value="InterPro"/>
</dbReference>
<dbReference type="InterPro" id="IPR015421">
    <property type="entry name" value="PyrdxlP-dep_Trfase_major"/>
</dbReference>
<name>A0A1X6Y5V0_9RHOB</name>
<dbReference type="PANTHER" id="PTHR43510:SF1">
    <property type="entry name" value="AMINOTRANSFERASE FUNCTION, HYPOTHETICAL (EUROFUNG)"/>
    <property type="match status" value="1"/>
</dbReference>
<dbReference type="InterPro" id="IPR015424">
    <property type="entry name" value="PyrdxlP-dep_Trfase"/>
</dbReference>
<proteinExistence type="inferred from homology"/>
<evidence type="ECO:0000313" key="4">
    <source>
        <dbReference type="Proteomes" id="UP000193061"/>
    </source>
</evidence>
<gene>
    <name evidence="3" type="primary">vioD_1</name>
    <name evidence="3" type="ORF">ROA7450_00049</name>
</gene>
<sequence length="374" mass="40775">MKIAPFGVEQWMNKWETRCEINLAETCVTSLTIEELLRLAGKTQEMPGDLARMKMTYGDIPGSDALRAAVAALYADQSSDNVMITHGTIGANALIYQTLVSRGDKVVSITPTYQQHTSIPESIGAELHTLRLLVEDGYLPNLDRLEELVGTDTVIITLTNPNNPTGAVIDRAGLERIAEIAKASDAWVLCDEVYRGTEQVGEGPGVSIADVYAKGISTGSTSKAFSLAGLRLGWIVGPESLMHDVEIHRDYNTISVGLIDDYFATMALENVDAILERSRRITRENLAILDDWVQGERSISYVKPAGGTTALLRYALNMPSYELCEAVIRDTGVMLTPGSVMGMEGTLRIGFANETQALKDGLPRLSEWFSKQSA</sequence>
<dbReference type="RefSeq" id="WP_085803621.1">
    <property type="nucleotide sequence ID" value="NZ_FWFX01000001.1"/>
</dbReference>
<dbReference type="GO" id="GO:0008483">
    <property type="term" value="F:transaminase activity"/>
    <property type="evidence" value="ECO:0007669"/>
    <property type="project" value="UniProtKB-KW"/>
</dbReference>
<dbReference type="Gene3D" id="3.90.1150.10">
    <property type="entry name" value="Aspartate Aminotransferase, domain 1"/>
    <property type="match status" value="1"/>
</dbReference>
<evidence type="ECO:0000313" key="3">
    <source>
        <dbReference type="EMBL" id="SLN10915.1"/>
    </source>
</evidence>
<dbReference type="InterPro" id="IPR004838">
    <property type="entry name" value="NHTrfase_class1_PyrdxlP-BS"/>
</dbReference>
<dbReference type="Proteomes" id="UP000193061">
    <property type="component" value="Unassembled WGS sequence"/>
</dbReference>
<accession>A0A1X6Y5V0</accession>
<dbReference type="PROSITE" id="PS00105">
    <property type="entry name" value="AA_TRANSFER_CLASS_1"/>
    <property type="match status" value="1"/>
</dbReference>
<protein>
    <recommendedName>
        <fullName evidence="1">Aminotransferase</fullName>
        <ecNumber evidence="1">2.6.1.-</ecNumber>
    </recommendedName>
</protein>
<keyword evidence="3" id="KW-0456">Lyase</keyword>
<dbReference type="InterPro" id="IPR015422">
    <property type="entry name" value="PyrdxlP-dep_Trfase_small"/>
</dbReference>
<dbReference type="OrthoDB" id="9803354at2"/>
<dbReference type="EMBL" id="FWFX01000001">
    <property type="protein sequence ID" value="SLN10915.1"/>
    <property type="molecule type" value="Genomic_DNA"/>
</dbReference>
<feature type="domain" description="Aminotransferase class I/classII large" evidence="2">
    <location>
        <begin position="54"/>
        <end position="357"/>
    </location>
</feature>
<dbReference type="Pfam" id="PF00155">
    <property type="entry name" value="Aminotran_1_2"/>
    <property type="match status" value="1"/>
</dbReference>
<dbReference type="SUPFAM" id="SSF53383">
    <property type="entry name" value="PLP-dependent transferases"/>
    <property type="match status" value="1"/>
</dbReference>
<keyword evidence="1" id="KW-0808">Transferase</keyword>
<keyword evidence="1" id="KW-0032">Aminotransferase</keyword>
<dbReference type="EC" id="2.6.1.-" evidence="1"/>
<evidence type="ECO:0000256" key="1">
    <source>
        <dbReference type="RuleBase" id="RU000481"/>
    </source>
</evidence>
<dbReference type="AlphaFoldDB" id="A0A1X6Y5V0"/>
<dbReference type="InterPro" id="IPR004839">
    <property type="entry name" value="Aminotransferase_I/II_large"/>
</dbReference>
<comment type="cofactor">
    <cofactor evidence="1">
        <name>pyridoxal 5'-phosphate</name>
        <dbReference type="ChEBI" id="CHEBI:597326"/>
    </cofactor>
</comment>